<dbReference type="GO" id="GO:0009225">
    <property type="term" value="P:nucleotide-sugar metabolic process"/>
    <property type="evidence" value="ECO:0007669"/>
    <property type="project" value="InterPro"/>
</dbReference>
<evidence type="ECO:0000313" key="10">
    <source>
        <dbReference type="Proteomes" id="UP000823914"/>
    </source>
</evidence>
<comment type="catalytic activity">
    <reaction evidence="1 7">
        <text>dTDP-alpha-D-glucose = dTDP-4-dehydro-6-deoxy-alpha-D-glucose + H2O</text>
        <dbReference type="Rhea" id="RHEA:17221"/>
        <dbReference type="ChEBI" id="CHEBI:15377"/>
        <dbReference type="ChEBI" id="CHEBI:57477"/>
        <dbReference type="ChEBI" id="CHEBI:57649"/>
        <dbReference type="EC" id="4.2.1.46"/>
    </reaction>
</comment>
<proteinExistence type="inferred from homology"/>
<keyword evidence="5" id="KW-0520">NAD</keyword>
<dbReference type="AlphaFoldDB" id="A0A9E2P0S1"/>
<evidence type="ECO:0000259" key="8">
    <source>
        <dbReference type="Pfam" id="PF16363"/>
    </source>
</evidence>
<dbReference type="NCBIfam" id="TIGR01181">
    <property type="entry name" value="dTDP_gluc_dehyt"/>
    <property type="match status" value="1"/>
</dbReference>
<evidence type="ECO:0000256" key="6">
    <source>
        <dbReference type="ARBA" id="ARBA00023239"/>
    </source>
</evidence>
<dbReference type="InterPro" id="IPR036291">
    <property type="entry name" value="NAD(P)-bd_dom_sf"/>
</dbReference>
<evidence type="ECO:0000256" key="2">
    <source>
        <dbReference type="ARBA" id="ARBA00001911"/>
    </source>
</evidence>
<dbReference type="Proteomes" id="UP000823914">
    <property type="component" value="Unassembled WGS sequence"/>
</dbReference>
<evidence type="ECO:0000256" key="7">
    <source>
        <dbReference type="RuleBase" id="RU004473"/>
    </source>
</evidence>
<dbReference type="PANTHER" id="PTHR43000">
    <property type="entry name" value="DTDP-D-GLUCOSE 4,6-DEHYDRATASE-RELATED"/>
    <property type="match status" value="1"/>
</dbReference>
<reference evidence="9" key="1">
    <citation type="journal article" date="2021" name="PeerJ">
        <title>Extensive microbial diversity within the chicken gut microbiome revealed by metagenomics and culture.</title>
        <authorList>
            <person name="Gilroy R."/>
            <person name="Ravi A."/>
            <person name="Getino M."/>
            <person name="Pursley I."/>
            <person name="Horton D.L."/>
            <person name="Alikhan N.F."/>
            <person name="Baker D."/>
            <person name="Gharbi K."/>
            <person name="Hall N."/>
            <person name="Watson M."/>
            <person name="Adriaenssens E.M."/>
            <person name="Foster-Nyarko E."/>
            <person name="Jarju S."/>
            <person name="Secka A."/>
            <person name="Antonio M."/>
            <person name="Oren A."/>
            <person name="Chaudhuri R.R."/>
            <person name="La Ragione R."/>
            <person name="Hildebrand F."/>
            <person name="Pallen M.J."/>
        </authorList>
    </citation>
    <scope>NUCLEOTIDE SEQUENCE</scope>
    <source>
        <strain evidence="9">Gambia15-2214</strain>
    </source>
</reference>
<organism evidence="9 10">
    <name type="scientific">Candidatus Treponema excrementipullorum</name>
    <dbReference type="NCBI Taxonomy" id="2838768"/>
    <lineage>
        <taxon>Bacteria</taxon>
        <taxon>Pseudomonadati</taxon>
        <taxon>Spirochaetota</taxon>
        <taxon>Spirochaetia</taxon>
        <taxon>Spirochaetales</taxon>
        <taxon>Treponemataceae</taxon>
        <taxon>Treponema</taxon>
    </lineage>
</organism>
<accession>A0A9E2P0S1</accession>
<comment type="caution">
    <text evidence="9">The sequence shown here is derived from an EMBL/GenBank/DDBJ whole genome shotgun (WGS) entry which is preliminary data.</text>
</comment>
<dbReference type="InterPro" id="IPR016040">
    <property type="entry name" value="NAD(P)-bd_dom"/>
</dbReference>
<dbReference type="Gene3D" id="3.40.50.720">
    <property type="entry name" value="NAD(P)-binding Rossmann-like Domain"/>
    <property type="match status" value="1"/>
</dbReference>
<dbReference type="CDD" id="cd05246">
    <property type="entry name" value="dTDP_GD_SDR_e"/>
    <property type="match status" value="1"/>
</dbReference>
<dbReference type="GO" id="GO:0008460">
    <property type="term" value="F:dTDP-glucose 4,6-dehydratase activity"/>
    <property type="evidence" value="ECO:0007669"/>
    <property type="project" value="UniProtKB-EC"/>
</dbReference>
<evidence type="ECO:0000256" key="4">
    <source>
        <dbReference type="ARBA" id="ARBA00011990"/>
    </source>
</evidence>
<dbReference type="Pfam" id="PF16363">
    <property type="entry name" value="GDP_Man_Dehyd"/>
    <property type="match status" value="1"/>
</dbReference>
<evidence type="ECO:0000256" key="1">
    <source>
        <dbReference type="ARBA" id="ARBA00001539"/>
    </source>
</evidence>
<sequence length="372" mass="42583">MATPHNILVTGGAGFIGSNFIRYLFGKSTAEGDLFNDADFSGTVVNVDCLTYAGNLENLADVEAEFGGKRYFFEKTDICDSKEITRIFEHYNIDTVIHFAAESHVDRSILGPEAFVKTNVTGTFTLLEAARRYWTKDGSMRNDVLFHHVSTDEVYGSLGETGYFREDTPYDPRSPYSASKAASDHLVMAYHHTYGLPITLSNCTNNYGPYQFPEKLLPLMISNIKEGKNLPVYGKGDNIRDWIYVEDHNRAVWLIVNKGKRGEKYNIGGENEWQNIKLLHKLIELTAKETGKSVEEIEKTITYVKDRPGHDKRYAIDCAKIKNELGWQRKMTFEEGLKETVKWYLKNTSWIENILSGEYKNWIEKNYKEQGR</sequence>
<keyword evidence="6 7" id="KW-0456">Lyase</keyword>
<dbReference type="EMBL" id="JAHLFV010000166">
    <property type="protein sequence ID" value="MBU3850293.1"/>
    <property type="molecule type" value="Genomic_DNA"/>
</dbReference>
<evidence type="ECO:0000256" key="3">
    <source>
        <dbReference type="ARBA" id="ARBA00008178"/>
    </source>
</evidence>
<gene>
    <name evidence="9" type="primary">rfbB</name>
    <name evidence="9" type="ORF">IAA16_06980</name>
</gene>
<comment type="cofactor">
    <cofactor evidence="2 7">
        <name>NAD(+)</name>
        <dbReference type="ChEBI" id="CHEBI:57540"/>
    </cofactor>
</comment>
<dbReference type="EC" id="4.2.1.46" evidence="4 7"/>
<name>A0A9E2P0S1_9SPIR</name>
<reference evidence="9" key="2">
    <citation type="submission" date="2021-04" db="EMBL/GenBank/DDBJ databases">
        <authorList>
            <person name="Gilroy R."/>
        </authorList>
    </citation>
    <scope>NUCLEOTIDE SEQUENCE</scope>
    <source>
        <strain evidence="9">Gambia15-2214</strain>
    </source>
</reference>
<dbReference type="SUPFAM" id="SSF51735">
    <property type="entry name" value="NAD(P)-binding Rossmann-fold domains"/>
    <property type="match status" value="1"/>
</dbReference>
<protein>
    <recommendedName>
        <fullName evidence="4 7">dTDP-glucose 4,6-dehydratase</fullName>
        <ecNumber evidence="4 7">4.2.1.46</ecNumber>
    </recommendedName>
</protein>
<feature type="domain" description="NAD(P)-binding" evidence="8">
    <location>
        <begin position="8"/>
        <end position="340"/>
    </location>
</feature>
<dbReference type="InterPro" id="IPR005888">
    <property type="entry name" value="dTDP_Gluc_deHydtase"/>
</dbReference>
<evidence type="ECO:0000256" key="5">
    <source>
        <dbReference type="ARBA" id="ARBA00023027"/>
    </source>
</evidence>
<evidence type="ECO:0000313" key="9">
    <source>
        <dbReference type="EMBL" id="MBU3850293.1"/>
    </source>
</evidence>
<comment type="similarity">
    <text evidence="3 7">Belongs to the NAD(P)-dependent epimerase/dehydratase family. dTDP-glucose dehydratase subfamily.</text>
</comment>
<dbReference type="Gene3D" id="3.90.25.10">
    <property type="entry name" value="UDP-galactose 4-epimerase, domain 1"/>
    <property type="match status" value="1"/>
</dbReference>